<dbReference type="EMBL" id="CP073721">
    <property type="protein sequence ID" value="UWZ39361.1"/>
    <property type="molecule type" value="Genomic_DNA"/>
</dbReference>
<dbReference type="InterPro" id="IPR045727">
    <property type="entry name" value="DUF6081"/>
</dbReference>
<sequence>MTFTTGKPILRAIFSATVLIVTVTAGGGGVASAHGGRTTQVLFHDDFSAGFDDVTAWHVISTGTATGAALPKGDGIITSSARGITVVPTGTNPRTGQPAFVSTAAPDSGGFGGGTSDHLKWAAQPRQSAANGVEVPATGALVCTTKMAAQALGIVPNPFGAAVSDPQSDPRLASATMITVDHEKHAVANFTLTNTEIYAVYERLPVDGSTYAAYHFSIPVAHRTPADLNTLQVKFDRGGERITWLVDGRRVLSTDRIGTLAFPRKYLRYDHGGTPERVAEHHVQCAIGTGNLLDGAGGVEDRDKRALVRLSNAPNFYYSAKLGPPHPQAFVDDASLLSNRLWGEGVRLRVGLFDMSYTS</sequence>
<keyword evidence="2" id="KW-1185">Reference proteome</keyword>
<evidence type="ECO:0000313" key="1">
    <source>
        <dbReference type="EMBL" id="UWZ39361.1"/>
    </source>
</evidence>
<dbReference type="RefSeq" id="WP_260728764.1">
    <property type="nucleotide sequence ID" value="NZ_BAAABS010000004.1"/>
</dbReference>
<organism evidence="1 2">
    <name type="scientific">Dactylosporangium roseum</name>
    <dbReference type="NCBI Taxonomy" id="47989"/>
    <lineage>
        <taxon>Bacteria</taxon>
        <taxon>Bacillati</taxon>
        <taxon>Actinomycetota</taxon>
        <taxon>Actinomycetes</taxon>
        <taxon>Micromonosporales</taxon>
        <taxon>Micromonosporaceae</taxon>
        <taxon>Dactylosporangium</taxon>
    </lineage>
</organism>
<accession>A0ABY5ZCR3</accession>
<proteinExistence type="predicted"/>
<gene>
    <name evidence="1" type="ORF">Drose_14650</name>
</gene>
<name>A0ABY5ZCR3_9ACTN</name>
<dbReference type="Proteomes" id="UP001058271">
    <property type="component" value="Chromosome"/>
</dbReference>
<dbReference type="Pfam" id="PF19559">
    <property type="entry name" value="DUF6081"/>
    <property type="match status" value="1"/>
</dbReference>
<reference evidence="1" key="1">
    <citation type="submission" date="2021-04" db="EMBL/GenBank/DDBJ databases">
        <title>Biosynthetic gene clusters of Dactylosporangioum roseum.</title>
        <authorList>
            <person name="Hartkoorn R.C."/>
            <person name="Beaudoing E."/>
            <person name="Hot D."/>
            <person name="Moureu S."/>
        </authorList>
    </citation>
    <scope>NUCLEOTIDE SEQUENCE</scope>
    <source>
        <strain evidence="1">NRRL B-16295</strain>
    </source>
</reference>
<evidence type="ECO:0000313" key="2">
    <source>
        <dbReference type="Proteomes" id="UP001058271"/>
    </source>
</evidence>
<protein>
    <submittedName>
        <fullName evidence="1">Uncharacterized protein</fullName>
    </submittedName>
</protein>